<dbReference type="AlphaFoldDB" id="M2W8E5"/>
<feature type="binding site" evidence="10">
    <location>
        <position position="478"/>
    </location>
    <ligand>
        <name>substrate</name>
    </ligand>
</feature>
<dbReference type="InterPro" id="IPR002813">
    <property type="entry name" value="Arg_biosynth_ArgJ"/>
</dbReference>
<sequence>MVEILFFSLCHSKPCRNIPSQSTLVSNFLYRNSFFGAGRTLVRWSSTRTKLALVFYTKMNVQLSTEEYFQVLPKGGVASAKGFKTGGVVAGLKSSGQLDLALVLSTVEASVAGVFTKSIVKAAPVLLCERFLKDTKGKATCILINSGQANAATGEEGLQDALDMSDIVSSCLPEIPPTQVLVASTGVIGKRVDLARISKAVPSLVTKLGHSDEHNMEAARAIMTTDLVPKYISVQWESNGRVATLGGMAKGSGMIHPDMGTMLSFLTTDIAIDSSLLHEILQRVVNKSFNAITVDGDTSTNDSVLIMANGLSRVPVEENSPELKIFEKALMWCCEYLAKAIARDGEGATCLIQVEVSGTSTDEDAQRIARKVSSSTLWKAAVYGRDPNWGRILAAAGSAGVDFDAKQVSLWLGEYRLVKNGLPLSFDKATVRSYMQAAAEAKYLSGEDQVNVYLKVGDGFGYGKAWGCDLSYEYVRINAEYTT</sequence>
<keyword evidence="10" id="KW-0496">Mitochondrion</keyword>
<evidence type="ECO:0000256" key="3">
    <source>
        <dbReference type="ARBA" id="ARBA00022571"/>
    </source>
</evidence>
<dbReference type="UniPathway" id="UPA00068">
    <property type="reaction ID" value="UER00106"/>
</dbReference>
<comment type="caution">
    <text evidence="10">Lacks conserved residue(s) required for the propagation of feature annotation.</text>
</comment>
<dbReference type="GO" id="GO:0005759">
    <property type="term" value="C:mitochondrial matrix"/>
    <property type="evidence" value="ECO:0007669"/>
    <property type="project" value="UniProtKB-SubCell"/>
</dbReference>
<feature type="chain" id="PRO_5023412087" description="Arginine biosynthesis bifunctional protein ArgJ beta chain" evidence="10">
    <location>
        <begin position="261"/>
        <end position="483"/>
    </location>
</feature>
<feature type="binding site" evidence="10">
    <location>
        <position position="346"/>
    </location>
    <ligand>
        <name>substrate</name>
    </ligand>
</feature>
<dbReference type="InterPro" id="IPR016117">
    <property type="entry name" value="ArgJ-like_dom_sf"/>
</dbReference>
<dbReference type="GO" id="GO:0006592">
    <property type="term" value="P:ornithine biosynthetic process"/>
    <property type="evidence" value="ECO:0007669"/>
    <property type="project" value="TreeGrafter"/>
</dbReference>
<comment type="pathway">
    <text evidence="10">Amino-acid biosynthesis; L-arginine biosynthesis; L-ornithine and N-acetyl-L-glutamate from L-glutamate and N(2)-acetyl-L-ornithine (cyclic): step 1/1.</text>
</comment>
<dbReference type="PANTHER" id="PTHR23100">
    <property type="entry name" value="ARGININE BIOSYNTHESIS BIFUNCTIONAL PROTEIN ARGJ"/>
    <property type="match status" value="1"/>
</dbReference>
<gene>
    <name evidence="11" type="ORF">Gasu_05650</name>
</gene>
<comment type="subunit">
    <text evidence="2">Heterotetramer of two alpha and two beta chains.</text>
</comment>
<comment type="subunit">
    <text evidence="10">Heterodimer of an alpha and a beta chain.</text>
</comment>
<dbReference type="Gramene" id="EME32151">
    <property type="protein sequence ID" value="EME32151"/>
    <property type="gene ID" value="Gasu_05650"/>
</dbReference>
<dbReference type="GO" id="GO:0006526">
    <property type="term" value="P:L-arginine biosynthetic process"/>
    <property type="evidence" value="ECO:0007669"/>
    <property type="project" value="UniProtKB-UniRule"/>
</dbReference>
<reference evidence="12" key="1">
    <citation type="journal article" date="2013" name="Science">
        <title>Gene transfer from bacteria and archaea facilitated evolution of an extremophilic eukaryote.</title>
        <authorList>
            <person name="Schonknecht G."/>
            <person name="Chen W.H."/>
            <person name="Ternes C.M."/>
            <person name="Barbier G.G."/>
            <person name="Shrestha R.P."/>
            <person name="Stanke M."/>
            <person name="Brautigam A."/>
            <person name="Baker B.J."/>
            <person name="Banfield J.F."/>
            <person name="Garavito R.M."/>
            <person name="Carr K."/>
            <person name="Wilkerson C."/>
            <person name="Rensing S.A."/>
            <person name="Gagneul D."/>
            <person name="Dickenson N.E."/>
            <person name="Oesterhelt C."/>
            <person name="Lercher M.J."/>
            <person name="Weber A.P."/>
        </authorList>
    </citation>
    <scope>NUCLEOTIDE SEQUENCE [LARGE SCALE GENOMIC DNA]</scope>
    <source>
        <strain evidence="12">074W</strain>
    </source>
</reference>
<organism evidence="11 12">
    <name type="scientific">Galdieria sulphuraria</name>
    <name type="common">Red alga</name>
    <dbReference type="NCBI Taxonomy" id="130081"/>
    <lineage>
        <taxon>Eukaryota</taxon>
        <taxon>Rhodophyta</taxon>
        <taxon>Bangiophyceae</taxon>
        <taxon>Galdieriales</taxon>
        <taxon>Galdieriaceae</taxon>
        <taxon>Galdieria</taxon>
    </lineage>
</organism>
<feature type="binding site" evidence="10">
    <location>
        <position position="250"/>
    </location>
    <ligand>
        <name>substrate</name>
    </ligand>
</feature>
<keyword evidence="7 10" id="KW-0511">Multifunctional enzyme</keyword>
<dbReference type="CDD" id="cd02152">
    <property type="entry name" value="OAT"/>
    <property type="match status" value="1"/>
</dbReference>
<dbReference type="eggNOG" id="KOG2786">
    <property type="taxonomic scope" value="Eukaryota"/>
</dbReference>
<feature type="chain" id="PRO_5023412086" description="Arginine biosynthesis bifunctional protein ArgJ alpha chain" evidence="10">
    <location>
        <begin position="1"/>
        <end position="260"/>
    </location>
</feature>
<comment type="pathway">
    <text evidence="10">Amino-acid biosynthesis; L-arginine biosynthesis; N(2)-acetyl-L-ornithine from L-glutamate: step 1/4.</text>
</comment>
<dbReference type="EMBL" id="KB454487">
    <property type="protein sequence ID" value="EME32151.1"/>
    <property type="molecule type" value="Genomic_DNA"/>
</dbReference>
<evidence type="ECO:0000256" key="2">
    <source>
        <dbReference type="ARBA" id="ARBA00011475"/>
    </source>
</evidence>
<dbReference type="Gene3D" id="3.10.20.340">
    <property type="entry name" value="ArgJ beta chain, C-terminal domain"/>
    <property type="match status" value="1"/>
</dbReference>
<feature type="binding site" evidence="10">
    <location>
        <position position="261"/>
    </location>
    <ligand>
        <name>substrate</name>
    </ligand>
</feature>
<dbReference type="EC" id="2.3.1.35" evidence="10"/>
<comment type="similarity">
    <text evidence="1 10">Belongs to the ArgJ family.</text>
</comment>
<evidence type="ECO:0000256" key="8">
    <source>
        <dbReference type="ARBA" id="ARBA00023315"/>
    </source>
</evidence>
<dbReference type="GO" id="GO:0004358">
    <property type="term" value="F:L-glutamate N-acetyltransferase activity, acting on acetyl-L-ornithine as donor"/>
    <property type="evidence" value="ECO:0007669"/>
    <property type="project" value="UniProtKB-UniRule"/>
</dbReference>
<keyword evidence="6 10" id="KW-0068">Autocatalytic cleavage</keyword>
<dbReference type="STRING" id="130081.M2W8E5"/>
<dbReference type="SUPFAM" id="SSF56266">
    <property type="entry name" value="DmpA/ArgJ-like"/>
    <property type="match status" value="1"/>
</dbReference>
<keyword evidence="8 10" id="KW-0012">Acyltransferase</keyword>
<dbReference type="NCBIfam" id="TIGR00120">
    <property type="entry name" value="ArgJ"/>
    <property type="match status" value="1"/>
</dbReference>
<dbReference type="RefSeq" id="XP_005708671.1">
    <property type="nucleotide sequence ID" value="XM_005708614.1"/>
</dbReference>
<comment type="catalytic activity">
    <reaction evidence="9 10">
        <text>N(2)-acetyl-L-ornithine + L-glutamate = N-acetyl-L-glutamate + L-ornithine</text>
        <dbReference type="Rhea" id="RHEA:15349"/>
        <dbReference type="ChEBI" id="CHEBI:29985"/>
        <dbReference type="ChEBI" id="CHEBI:44337"/>
        <dbReference type="ChEBI" id="CHEBI:46911"/>
        <dbReference type="ChEBI" id="CHEBI:57805"/>
        <dbReference type="EC" id="2.3.1.35"/>
    </reaction>
</comment>
<dbReference type="GeneID" id="17090747"/>
<feature type="site" description="Involved in the stabilization of negative charge on the oxyanion by the formation of the oxyanion hole" evidence="10">
    <location>
        <position position="185"/>
    </location>
</feature>
<dbReference type="OrthoDB" id="2017946at2759"/>
<dbReference type="EC" id="2.3.1.1" evidence="10"/>
<name>M2W8E5_GALSU</name>
<comment type="catalytic activity">
    <reaction evidence="10">
        <text>L-glutamate + acetyl-CoA = N-acetyl-L-glutamate + CoA + H(+)</text>
        <dbReference type="Rhea" id="RHEA:24292"/>
        <dbReference type="ChEBI" id="CHEBI:15378"/>
        <dbReference type="ChEBI" id="CHEBI:29985"/>
        <dbReference type="ChEBI" id="CHEBI:44337"/>
        <dbReference type="ChEBI" id="CHEBI:57287"/>
        <dbReference type="ChEBI" id="CHEBI:57288"/>
        <dbReference type="EC" id="2.3.1.1"/>
    </reaction>
</comment>
<evidence type="ECO:0000256" key="5">
    <source>
        <dbReference type="ARBA" id="ARBA00022679"/>
    </source>
</evidence>
<evidence type="ECO:0000256" key="1">
    <source>
        <dbReference type="ARBA" id="ARBA00006774"/>
    </source>
</evidence>
<dbReference type="Gene3D" id="3.60.70.12">
    <property type="entry name" value="L-amino peptidase D-ALA esterase/amidase"/>
    <property type="match status" value="1"/>
</dbReference>
<dbReference type="Pfam" id="PF01960">
    <property type="entry name" value="ArgJ"/>
    <property type="match status" value="1"/>
</dbReference>
<dbReference type="InterPro" id="IPR042195">
    <property type="entry name" value="ArgJ_beta_C"/>
</dbReference>
<dbReference type="FunFam" id="3.10.20.340:FF:000001">
    <property type="entry name" value="Arginine biosynthesis bifunctional protein ArgJ, chloroplastic"/>
    <property type="match status" value="1"/>
</dbReference>
<keyword evidence="5 10" id="KW-0808">Transferase</keyword>
<evidence type="ECO:0000313" key="11">
    <source>
        <dbReference type="EMBL" id="EME32151.1"/>
    </source>
</evidence>
<protein>
    <recommendedName>
        <fullName evidence="10">Arginine biosynthesis bifunctional protein ArgJ, mitochondrial</fullName>
    </recommendedName>
    <domain>
        <recommendedName>
            <fullName evidence="10">Glutamate N-acetyltransferase</fullName>
            <shortName evidence="10">GAT</shortName>
            <ecNumber evidence="10">2.3.1.35</ecNumber>
        </recommendedName>
        <alternativeName>
            <fullName evidence="10">Ornithine acetyltransferase</fullName>
            <shortName evidence="10">OATase</shortName>
        </alternativeName>
        <alternativeName>
            <fullName evidence="10">Ornithine transacetylase</fullName>
        </alternativeName>
    </domain>
    <domain>
        <recommendedName>
            <fullName evidence="10">Amino-acid acetyltransferase</fullName>
            <ecNumber evidence="10">2.3.1.1</ecNumber>
        </recommendedName>
        <alternativeName>
            <fullName evidence="10">N-acetylglutamate synthase</fullName>
            <shortName evidence="10">AGS</shortName>
        </alternativeName>
    </domain>
    <component>
        <recommendedName>
            <fullName evidence="10">Arginine biosynthesis bifunctional protein ArgJ alpha chain</fullName>
        </recommendedName>
    </component>
    <component>
        <recommendedName>
            <fullName evidence="10">Arginine biosynthesis bifunctional protein ArgJ beta chain</fullName>
        </recommendedName>
    </component>
</protein>
<evidence type="ECO:0000256" key="4">
    <source>
        <dbReference type="ARBA" id="ARBA00022605"/>
    </source>
</evidence>
<keyword evidence="4 10" id="KW-0028">Amino-acid biosynthesis</keyword>
<proteinExistence type="inferred from homology"/>
<feature type="active site" description="Nucleophile" evidence="10">
    <location>
        <position position="261"/>
    </location>
</feature>
<feature type="site" description="Involved in the stabilization of negative charge on the oxyanion by the formation of the oxyanion hole" evidence="10">
    <location>
        <position position="186"/>
    </location>
</feature>
<dbReference type="KEGG" id="gsl:Gasu_05650"/>
<feature type="binding site" evidence="10">
    <location>
        <position position="224"/>
    </location>
    <ligand>
        <name>substrate</name>
    </ligand>
</feature>
<keyword evidence="3 10" id="KW-0055">Arginine biosynthesis</keyword>
<evidence type="ECO:0000313" key="12">
    <source>
        <dbReference type="Proteomes" id="UP000030680"/>
    </source>
</evidence>
<evidence type="ECO:0000256" key="10">
    <source>
        <dbReference type="HAMAP-Rule" id="MF_03124"/>
    </source>
</evidence>
<comment type="PTM">
    <text evidence="10">The alpha and beta chains are autoproteolytically processed from a single precursor protein within the mitochondrion.</text>
</comment>
<feature type="binding site" evidence="10">
    <location>
        <position position="483"/>
    </location>
    <ligand>
        <name>substrate</name>
    </ligand>
</feature>
<dbReference type="FunFam" id="3.60.70.12:FF:000001">
    <property type="entry name" value="Arginine biosynthesis bifunctional protein ArgJ, chloroplastic"/>
    <property type="match status" value="1"/>
</dbReference>
<keyword evidence="12" id="KW-1185">Reference proteome</keyword>
<evidence type="ECO:0000256" key="6">
    <source>
        <dbReference type="ARBA" id="ARBA00022813"/>
    </source>
</evidence>
<comment type="subcellular location">
    <subcellularLocation>
        <location evidence="10">Mitochondrion matrix</location>
    </subcellularLocation>
</comment>
<evidence type="ECO:0000256" key="7">
    <source>
        <dbReference type="ARBA" id="ARBA00023268"/>
    </source>
</evidence>
<dbReference type="HAMAP" id="MF_01106">
    <property type="entry name" value="ArgJ"/>
    <property type="match status" value="1"/>
</dbReference>
<evidence type="ECO:0000256" key="9">
    <source>
        <dbReference type="ARBA" id="ARBA00049439"/>
    </source>
</evidence>
<accession>M2W8E5</accession>
<comment type="function">
    <text evidence="10">Catalyzes two activities which are involved in the cyclic version of arginine biosynthesis: the synthesis of acetylglutamate from glutamate and acetyl-CoA, and of ornithine by transacetylation between acetylornithine and glutamate.</text>
</comment>
<dbReference type="PANTHER" id="PTHR23100:SF0">
    <property type="entry name" value="ARGININE BIOSYNTHESIS BIFUNCTIONAL PROTEIN ARGJ, MITOCHONDRIAL"/>
    <property type="match status" value="1"/>
</dbReference>
<dbReference type="Proteomes" id="UP000030680">
    <property type="component" value="Unassembled WGS sequence"/>
</dbReference>
<dbReference type="NCBIfam" id="NF003802">
    <property type="entry name" value="PRK05388.1"/>
    <property type="match status" value="1"/>
</dbReference>
<dbReference type="OMA" id="WGRIVMA"/>
<dbReference type="GO" id="GO:0004042">
    <property type="term" value="F:L-glutamate N-acetyltransferase activity"/>
    <property type="evidence" value="ECO:0007669"/>
    <property type="project" value="UniProtKB-UniRule"/>
</dbReference>